<evidence type="ECO:0000313" key="3">
    <source>
        <dbReference type="Proteomes" id="UP000054639"/>
    </source>
</evidence>
<evidence type="ECO:0000313" key="2">
    <source>
        <dbReference type="EMBL" id="STY16873.1"/>
    </source>
</evidence>
<dbReference type="EMBL" id="LNYR01000002">
    <property type="protein sequence ID" value="KTD54695.1"/>
    <property type="molecule type" value="Genomic_DNA"/>
</dbReference>
<reference evidence="2 4" key="2">
    <citation type="submission" date="2018-06" db="EMBL/GenBank/DDBJ databases">
        <authorList>
            <consortium name="Pathogen Informatics"/>
            <person name="Doyle S."/>
        </authorList>
    </citation>
    <scope>NUCLEOTIDE SEQUENCE [LARGE SCALE GENOMIC DNA]</scope>
    <source>
        <strain evidence="2 4">NCTC12376</strain>
    </source>
</reference>
<proteinExistence type="predicted"/>
<dbReference type="AlphaFoldDB" id="A0A378KQL7"/>
<name>A0A378KQL7_9GAMM</name>
<gene>
    <name evidence="1" type="ORF">Lqua_0202</name>
    <name evidence="2" type="ORF">NCTC12376_00666</name>
</gene>
<dbReference type="EMBL" id="UGOW01000001">
    <property type="protein sequence ID" value="STY16873.1"/>
    <property type="molecule type" value="Genomic_DNA"/>
</dbReference>
<accession>A0A378KQL7</accession>
<dbReference type="OrthoDB" id="6190032at2"/>
<evidence type="ECO:0000313" key="4">
    <source>
        <dbReference type="Proteomes" id="UP000254230"/>
    </source>
</evidence>
<dbReference type="Proteomes" id="UP000254230">
    <property type="component" value="Unassembled WGS sequence"/>
</dbReference>
<organism evidence="2 4">
    <name type="scientific">Legionella quateirensis</name>
    <dbReference type="NCBI Taxonomy" id="45072"/>
    <lineage>
        <taxon>Bacteria</taxon>
        <taxon>Pseudomonadati</taxon>
        <taxon>Pseudomonadota</taxon>
        <taxon>Gammaproteobacteria</taxon>
        <taxon>Legionellales</taxon>
        <taxon>Legionellaceae</taxon>
        <taxon>Legionella</taxon>
    </lineage>
</organism>
<protein>
    <submittedName>
        <fullName evidence="2">Uncharacterized protein</fullName>
    </submittedName>
</protein>
<keyword evidence="3" id="KW-1185">Reference proteome</keyword>
<dbReference type="RefSeq" id="WP_058472461.1">
    <property type="nucleotide sequence ID" value="NZ_CAAAIL010000014.1"/>
</dbReference>
<evidence type="ECO:0000313" key="1">
    <source>
        <dbReference type="EMBL" id="KTD54695.1"/>
    </source>
</evidence>
<dbReference type="Proteomes" id="UP000054639">
    <property type="component" value="Unassembled WGS sequence"/>
</dbReference>
<sequence>MPSLFNYSKELKRFTQLVNTNEKKLKELNEDRLKSIHQLRTLLELYVQRDSLTAHQLVKLLKQEGVSINLVDRNTIDLEQAFEEHLNLLLKSYYDVLDDKDLVSYLSRQTQFPALSREQQPLIDKVHQKIKRLGETQDKELFSARLNRLSERLVLLIQSGQFSYDQNHLLLNLAQLCKNRDFYQKRRFKYTRDEKISPNVAVSLFNWNYSPPPLHKLLQAVDFSIIYVSGGRGIEPGMGHTLLHLGEDKGYVHIDGLYNYPVYISDEEFRDFYLDKWRKRVVAVQKVPLENPDNASKELVKLCQQRWFWGGLWHNCFDFCKQVLIAGGASLEHLNGFSIPSYRLMDLVTVNFRPLDLSKEEQVEHPEPTSRYNKILRDTPIQDCFSFFNGQELNEFIEYAVMNIGSIFIWQKPIQKRLLEQELHDVEDQIKEVKNASEPHEYAVLLNQRTIINDKLDNIEETTAQIIVNNLVNKILTTDWQRGRTIQITQLDGRKISKPIPENMISMLNTHDLGCSQSKVNYLDILNKMCLVAFRAGLNNNSIMSWIRGRTEQTKNFYRLFVDMAQVNSFFKQAKSVQEPPKLDMDTHHSNGMDMP</sequence>
<reference evidence="1 3" key="1">
    <citation type="submission" date="2015-11" db="EMBL/GenBank/DDBJ databases">
        <title>Genomic analysis of 38 Legionella species identifies large and diverse effector repertoires.</title>
        <authorList>
            <person name="Burstein D."/>
            <person name="Amaro F."/>
            <person name="Zusman T."/>
            <person name="Lifshitz Z."/>
            <person name="Cohen O."/>
            <person name="Gilbert J.A."/>
            <person name="Pupko T."/>
            <person name="Shuman H.A."/>
            <person name="Segal G."/>
        </authorList>
    </citation>
    <scope>NUCLEOTIDE SEQUENCE [LARGE SCALE GENOMIC DNA]</scope>
    <source>
        <strain evidence="1 3">ATCC 49507</strain>
    </source>
</reference>